<feature type="site" description="Catalytically relevant" evidence="6">
    <location>
        <position position="147"/>
    </location>
</feature>
<dbReference type="PIRSF" id="PIRSF004692">
    <property type="entry name" value="KdsD_KpsF"/>
    <property type="match status" value="1"/>
</dbReference>
<organism evidence="10 11">
    <name type="scientific">Pacificibacter maritimus</name>
    <dbReference type="NCBI Taxonomy" id="762213"/>
    <lineage>
        <taxon>Bacteria</taxon>
        <taxon>Pseudomonadati</taxon>
        <taxon>Pseudomonadota</taxon>
        <taxon>Alphaproteobacteria</taxon>
        <taxon>Rhodobacterales</taxon>
        <taxon>Roseobacteraceae</taxon>
        <taxon>Pacificibacter</taxon>
    </lineage>
</organism>
<dbReference type="Pfam" id="PF01380">
    <property type="entry name" value="SIS"/>
    <property type="match status" value="1"/>
</dbReference>
<keyword evidence="3 7" id="KW-0129">CBS domain</keyword>
<evidence type="ECO:0000256" key="7">
    <source>
        <dbReference type="PROSITE-ProRule" id="PRU00703"/>
    </source>
</evidence>
<evidence type="ECO:0000259" key="9">
    <source>
        <dbReference type="PROSITE" id="PS51464"/>
    </source>
</evidence>
<feature type="binding site" evidence="5">
    <location>
        <position position="77"/>
    </location>
    <ligand>
        <name>Zn(2+)</name>
        <dbReference type="ChEBI" id="CHEBI:29105"/>
    </ligand>
</feature>
<keyword evidence="2" id="KW-0677">Repeat</keyword>
<dbReference type="GO" id="GO:0046872">
    <property type="term" value="F:metal ion binding"/>
    <property type="evidence" value="ECO:0007669"/>
    <property type="project" value="UniProtKB-KW"/>
</dbReference>
<dbReference type="Pfam" id="PF00571">
    <property type="entry name" value="CBS"/>
    <property type="match status" value="2"/>
</dbReference>
<dbReference type="GO" id="GO:0019146">
    <property type="term" value="F:arabinose-5-phosphate isomerase activity"/>
    <property type="evidence" value="ECO:0007669"/>
    <property type="project" value="UniProtKB-ARBA"/>
</dbReference>
<feature type="domain" description="CBS" evidence="8">
    <location>
        <begin position="204"/>
        <end position="260"/>
    </location>
</feature>
<dbReference type="SMART" id="SM00116">
    <property type="entry name" value="CBS"/>
    <property type="match status" value="2"/>
</dbReference>
<dbReference type="PROSITE" id="PS51464">
    <property type="entry name" value="SIS"/>
    <property type="match status" value="1"/>
</dbReference>
<dbReference type="PROSITE" id="PS51371">
    <property type="entry name" value="CBS"/>
    <property type="match status" value="2"/>
</dbReference>
<evidence type="ECO:0000256" key="6">
    <source>
        <dbReference type="PIRSR" id="PIRSR004692-3"/>
    </source>
</evidence>
<dbReference type="PANTHER" id="PTHR42745:SF1">
    <property type="entry name" value="ARABINOSE 5-PHOSPHATE ISOMERASE KDSD"/>
    <property type="match status" value="1"/>
</dbReference>
<dbReference type="FunFam" id="3.40.50.10490:FF:000011">
    <property type="entry name" value="Arabinose 5-phosphate isomerase"/>
    <property type="match status" value="1"/>
</dbReference>
<sequence>MPDIHPFLTVGQRVVRREADALVKLSDTLGDDFIKATSLILDAKGRTIVTGMGKSGHIARKIAATLASTGTPSHFVHPAEASHGDLGMIGKDDIVLVLSNSGETPELADLIAFTRRFQIPMIGVASNPNSSLMRACDVPLLLPKAEEACDQGIVPTTSTTMTLALGDAIAIALMDHRKFTADNFRMLHPGGKLGSRLTKTSDLMNTDMPITRPDTPMREVLSIISSKGFGVAGVVDDAGRLIGIITDGDLRRNIDGLLEKTAADIMTPNPLSIAADALAEKALARMDERSITCLFVRNSAEDGRPCGILKIQDCLRAGIV</sequence>
<dbReference type="InterPro" id="IPR046348">
    <property type="entry name" value="SIS_dom_sf"/>
</dbReference>
<dbReference type="InterPro" id="IPR001347">
    <property type="entry name" value="SIS_dom"/>
</dbReference>
<evidence type="ECO:0000256" key="1">
    <source>
        <dbReference type="ARBA" id="ARBA00008165"/>
    </source>
</evidence>
<keyword evidence="5" id="KW-0862">Zinc</keyword>
<feature type="domain" description="SIS" evidence="9">
    <location>
        <begin position="36"/>
        <end position="179"/>
    </location>
</feature>
<dbReference type="CDD" id="cd04604">
    <property type="entry name" value="CBS_pair_SIS_assoc"/>
    <property type="match status" value="1"/>
</dbReference>
<dbReference type="PANTHER" id="PTHR42745">
    <property type="match status" value="1"/>
</dbReference>
<dbReference type="Proteomes" id="UP000269689">
    <property type="component" value="Unassembled WGS sequence"/>
</dbReference>
<comment type="similarity">
    <text evidence="1 4">Belongs to the SIS family. GutQ/KpsF subfamily.</text>
</comment>
<dbReference type="EMBL" id="RKQK01000004">
    <property type="protein sequence ID" value="RPE64656.1"/>
    <property type="molecule type" value="Genomic_DNA"/>
</dbReference>
<keyword evidence="5" id="KW-0479">Metal-binding</keyword>
<evidence type="ECO:0000313" key="11">
    <source>
        <dbReference type="Proteomes" id="UP000269689"/>
    </source>
</evidence>
<dbReference type="InterPro" id="IPR046342">
    <property type="entry name" value="CBS_dom_sf"/>
</dbReference>
<dbReference type="InterPro" id="IPR035474">
    <property type="entry name" value="SIS_Kpsf"/>
</dbReference>
<accession>A0A3N4U1H1</accession>
<proteinExistence type="inferred from homology"/>
<dbReference type="RefSeq" id="WP_123793472.1">
    <property type="nucleotide sequence ID" value="NZ_RKQK01000004.1"/>
</dbReference>
<evidence type="ECO:0000259" key="8">
    <source>
        <dbReference type="PROSITE" id="PS51371"/>
    </source>
</evidence>
<name>A0A3N4U1H1_9RHOB</name>
<dbReference type="InterPro" id="IPR050986">
    <property type="entry name" value="GutQ/KpsF_isomerases"/>
</dbReference>
<evidence type="ECO:0000256" key="3">
    <source>
        <dbReference type="ARBA" id="ARBA00023122"/>
    </source>
</evidence>
<dbReference type="AlphaFoldDB" id="A0A3N4U1H1"/>
<dbReference type="InterPro" id="IPR004800">
    <property type="entry name" value="KdsD/KpsF-type"/>
</dbReference>
<dbReference type="SUPFAM" id="SSF54631">
    <property type="entry name" value="CBS-domain pair"/>
    <property type="match status" value="1"/>
</dbReference>
<dbReference type="Gene3D" id="3.40.50.10490">
    <property type="entry name" value="Glucose-6-phosphate isomerase like protein, domain 1"/>
    <property type="match status" value="1"/>
</dbReference>
<gene>
    <name evidence="10" type="ORF">EDD53_2416</name>
</gene>
<feature type="site" description="Catalytically relevant" evidence="6">
    <location>
        <position position="54"/>
    </location>
</feature>
<dbReference type="SUPFAM" id="SSF53697">
    <property type="entry name" value="SIS domain"/>
    <property type="match status" value="1"/>
</dbReference>
<comment type="caution">
    <text evidence="10">The sequence shown here is derived from an EMBL/GenBank/DDBJ whole genome shotgun (WGS) entry which is preliminary data.</text>
</comment>
<evidence type="ECO:0000313" key="10">
    <source>
        <dbReference type="EMBL" id="RPE64656.1"/>
    </source>
</evidence>
<evidence type="ECO:0000256" key="2">
    <source>
        <dbReference type="ARBA" id="ARBA00022737"/>
    </source>
</evidence>
<dbReference type="OrthoDB" id="9762536at2"/>
<dbReference type="Gene3D" id="3.10.580.10">
    <property type="entry name" value="CBS-domain"/>
    <property type="match status" value="1"/>
</dbReference>
<evidence type="ECO:0000256" key="5">
    <source>
        <dbReference type="PIRSR" id="PIRSR004692-2"/>
    </source>
</evidence>
<dbReference type="GO" id="GO:1901135">
    <property type="term" value="P:carbohydrate derivative metabolic process"/>
    <property type="evidence" value="ECO:0007669"/>
    <property type="project" value="InterPro"/>
</dbReference>
<dbReference type="InterPro" id="IPR000644">
    <property type="entry name" value="CBS_dom"/>
</dbReference>
<reference evidence="10 11" key="1">
    <citation type="submission" date="2018-11" db="EMBL/GenBank/DDBJ databases">
        <title>Genomic Encyclopedia of Type Strains, Phase IV (KMG-IV): sequencing the most valuable type-strain genomes for metagenomic binning, comparative biology and taxonomic classification.</title>
        <authorList>
            <person name="Goeker M."/>
        </authorList>
    </citation>
    <scope>NUCLEOTIDE SEQUENCE [LARGE SCALE GENOMIC DNA]</scope>
    <source>
        <strain evidence="10 11">DSM 104731</strain>
    </source>
</reference>
<keyword evidence="11" id="KW-1185">Reference proteome</keyword>
<keyword evidence="10" id="KW-0413">Isomerase</keyword>
<dbReference type="GO" id="GO:0005975">
    <property type="term" value="P:carbohydrate metabolic process"/>
    <property type="evidence" value="ECO:0007669"/>
    <property type="project" value="InterPro"/>
</dbReference>
<feature type="site" description="Catalytically relevant" evidence="6">
    <location>
        <position position="188"/>
    </location>
</feature>
<feature type="domain" description="CBS" evidence="8">
    <location>
        <begin position="266"/>
        <end position="320"/>
    </location>
</feature>
<evidence type="ECO:0000256" key="4">
    <source>
        <dbReference type="PIRNR" id="PIRNR004692"/>
    </source>
</evidence>
<feature type="site" description="Catalytically relevant" evidence="6">
    <location>
        <position position="106"/>
    </location>
</feature>
<dbReference type="CDD" id="cd05014">
    <property type="entry name" value="SIS_Kpsf"/>
    <property type="match status" value="1"/>
</dbReference>
<dbReference type="NCBIfam" id="TIGR00393">
    <property type="entry name" value="kpsF"/>
    <property type="match status" value="1"/>
</dbReference>
<protein>
    <submittedName>
        <fullName evidence="10">Arabinose-5-phosphate isomerase</fullName>
    </submittedName>
</protein>
<dbReference type="GO" id="GO:0097367">
    <property type="term" value="F:carbohydrate derivative binding"/>
    <property type="evidence" value="ECO:0007669"/>
    <property type="project" value="InterPro"/>
</dbReference>